<accession>A0A940S3X9</accession>
<protein>
    <submittedName>
        <fullName evidence="2">NAD(P)-dependent oxidoreductase</fullName>
    </submittedName>
</protein>
<dbReference type="AlphaFoldDB" id="A0A940S3X9"/>
<feature type="domain" description="NAD-dependent epimerase/dehydratase" evidence="1">
    <location>
        <begin position="4"/>
        <end position="245"/>
    </location>
</feature>
<sequence length="323" mass="33262">MALLVTGASGFVALNVVEALLTRGEEVVALDARPLPPMAATLFAALPGRLHAVVGDATRAEDLDAAFARAPVRAVLHAAAVTAGTARERADPGTVAAVNLGGSIACFAAALRAGAERLVAPSSGAVYGVPDTVPDLFREDDPARPTALYGITKLAAEQALLRLASLEGLSVAAPRLGGIYGRWEHPTGLRDTLSPPFEITAQALSGTPVRLAGARRGDQVHAADIAAGLIALLDTPVARGVFNIGSGEATGPEEYCAALARALPGLDWRVAEPGEAATVTGRFPADRPALSLDRMAQATGWRPRIGLEEGAALTLAWMRDARL</sequence>
<reference evidence="2" key="1">
    <citation type="submission" date="2021-03" db="EMBL/GenBank/DDBJ databases">
        <authorList>
            <person name="So Y."/>
        </authorList>
    </citation>
    <scope>NUCLEOTIDE SEQUENCE</scope>
    <source>
        <strain evidence="2">SG15</strain>
    </source>
</reference>
<proteinExistence type="predicted"/>
<evidence type="ECO:0000259" key="1">
    <source>
        <dbReference type="Pfam" id="PF01370"/>
    </source>
</evidence>
<dbReference type="InterPro" id="IPR050177">
    <property type="entry name" value="Lipid_A_modif_metabolic_enz"/>
</dbReference>
<comment type="caution">
    <text evidence="2">The sequence shown here is derived from an EMBL/GenBank/DDBJ whole genome shotgun (WGS) entry which is preliminary data.</text>
</comment>
<name>A0A940S3X9_9PROT</name>
<gene>
    <name evidence="2" type="ORF">J5Y10_01385</name>
</gene>
<dbReference type="SUPFAM" id="SSF51735">
    <property type="entry name" value="NAD(P)-binding Rossmann-fold domains"/>
    <property type="match status" value="1"/>
</dbReference>
<dbReference type="InterPro" id="IPR036291">
    <property type="entry name" value="NAD(P)-bd_dom_sf"/>
</dbReference>
<dbReference type="Proteomes" id="UP000677537">
    <property type="component" value="Unassembled WGS sequence"/>
</dbReference>
<organism evidence="2 3">
    <name type="scientific">Roseomonas indoligenes</name>
    <dbReference type="NCBI Taxonomy" id="2820811"/>
    <lineage>
        <taxon>Bacteria</taxon>
        <taxon>Pseudomonadati</taxon>
        <taxon>Pseudomonadota</taxon>
        <taxon>Alphaproteobacteria</taxon>
        <taxon>Acetobacterales</taxon>
        <taxon>Roseomonadaceae</taxon>
        <taxon>Roseomonas</taxon>
    </lineage>
</organism>
<dbReference type="Pfam" id="PF01370">
    <property type="entry name" value="Epimerase"/>
    <property type="match status" value="1"/>
</dbReference>
<evidence type="ECO:0000313" key="3">
    <source>
        <dbReference type="Proteomes" id="UP000677537"/>
    </source>
</evidence>
<keyword evidence="3" id="KW-1185">Reference proteome</keyword>
<dbReference type="InterPro" id="IPR001509">
    <property type="entry name" value="Epimerase_deHydtase"/>
</dbReference>
<dbReference type="EMBL" id="JAGIZA010000001">
    <property type="protein sequence ID" value="MBP0491425.1"/>
    <property type="molecule type" value="Genomic_DNA"/>
</dbReference>
<dbReference type="Gene3D" id="3.40.50.720">
    <property type="entry name" value="NAD(P)-binding Rossmann-like Domain"/>
    <property type="match status" value="1"/>
</dbReference>
<dbReference type="PANTHER" id="PTHR43245">
    <property type="entry name" value="BIFUNCTIONAL POLYMYXIN RESISTANCE PROTEIN ARNA"/>
    <property type="match status" value="1"/>
</dbReference>
<dbReference type="RefSeq" id="WP_209369885.1">
    <property type="nucleotide sequence ID" value="NZ_JAGIZA010000001.1"/>
</dbReference>
<evidence type="ECO:0000313" key="2">
    <source>
        <dbReference type="EMBL" id="MBP0491425.1"/>
    </source>
</evidence>